<evidence type="ECO:0000259" key="4">
    <source>
        <dbReference type="Pfam" id="PF03088"/>
    </source>
</evidence>
<reference evidence="5 6" key="1">
    <citation type="submission" date="2022-12" db="EMBL/GenBank/DDBJ databases">
        <authorList>
            <person name="Muema E."/>
        </authorList>
    </citation>
    <scope>NUCLEOTIDE SEQUENCE [LARGE SCALE GENOMIC DNA]</scope>
    <source>
        <strain evidence="6">1330</strain>
    </source>
</reference>
<dbReference type="RefSeq" id="WP_337092956.1">
    <property type="nucleotide sequence ID" value="NZ_JAPYKO010000005.1"/>
</dbReference>
<dbReference type="InterPro" id="IPR018119">
    <property type="entry name" value="Strictosidine_synth_cons-reg"/>
</dbReference>
<evidence type="ECO:0000256" key="1">
    <source>
        <dbReference type="ARBA" id="ARBA00009191"/>
    </source>
</evidence>
<accession>A0ABU8KCL7</accession>
<name>A0ABU8KCL7_9HYPH</name>
<evidence type="ECO:0000313" key="5">
    <source>
        <dbReference type="EMBL" id="MEI9402579.1"/>
    </source>
</evidence>
<keyword evidence="6" id="KW-1185">Reference proteome</keyword>
<keyword evidence="2" id="KW-0597">Phosphoprotein</keyword>
<dbReference type="EMBL" id="JAPYKO010000005">
    <property type="protein sequence ID" value="MEI9402579.1"/>
    <property type="molecule type" value="Genomic_DNA"/>
</dbReference>
<dbReference type="SUPFAM" id="SSF63829">
    <property type="entry name" value="Calcium-dependent phosphotriesterase"/>
    <property type="match status" value="1"/>
</dbReference>
<evidence type="ECO:0000313" key="6">
    <source>
        <dbReference type="Proteomes" id="UP001366503"/>
    </source>
</evidence>
<protein>
    <recommendedName>
        <fullName evidence="4">Strictosidine synthase conserved region domain-containing protein</fullName>
    </recommendedName>
</protein>
<comment type="caution">
    <text evidence="5">The sequence shown here is derived from an EMBL/GenBank/DDBJ whole genome shotgun (WGS) entry which is preliminary data.</text>
</comment>
<dbReference type="Proteomes" id="UP001366503">
    <property type="component" value="Unassembled WGS sequence"/>
</dbReference>
<dbReference type="Pfam" id="PF03088">
    <property type="entry name" value="Str_synth"/>
    <property type="match status" value="1"/>
</dbReference>
<organism evidence="5 6">
    <name type="scientific">Mesorhizobium argentiipisi</name>
    <dbReference type="NCBI Taxonomy" id="3015175"/>
    <lineage>
        <taxon>Bacteria</taxon>
        <taxon>Pseudomonadati</taxon>
        <taxon>Pseudomonadota</taxon>
        <taxon>Alphaproteobacteria</taxon>
        <taxon>Hyphomicrobiales</taxon>
        <taxon>Phyllobacteriaceae</taxon>
        <taxon>Mesorhizobium</taxon>
    </lineage>
</organism>
<evidence type="ECO:0000256" key="2">
    <source>
        <dbReference type="ARBA" id="ARBA00022553"/>
    </source>
</evidence>
<dbReference type="Gene3D" id="2.120.10.30">
    <property type="entry name" value="TolB, C-terminal domain"/>
    <property type="match status" value="1"/>
</dbReference>
<dbReference type="InterPro" id="IPR011042">
    <property type="entry name" value="6-blade_b-propeller_TolB-like"/>
</dbReference>
<keyword evidence="3" id="KW-0325">Glycoprotein</keyword>
<evidence type="ECO:0000256" key="3">
    <source>
        <dbReference type="ARBA" id="ARBA00023180"/>
    </source>
</evidence>
<feature type="domain" description="Strictosidine synthase conserved region" evidence="4">
    <location>
        <begin position="133"/>
        <end position="205"/>
    </location>
</feature>
<proteinExistence type="inferred from homology"/>
<gene>
    <name evidence="5" type="ORF">O7A05_10470</name>
</gene>
<sequence>MTLLDPVLDLFRGKAITVPPLDGAFRPNARLDEAGIVVELDAPDDLACTSGGQILVASGKQIFELDRLGHRATALVSFDETITALAAMPDGSVVVAFDDGRLRRWLGGNDSTVLDLPEIACPTALAVLDPSTVLVAQGSQSRRPSEWRRDFLERNSSGAVWAVELSKGRARRLADGLAFPNGIAPIDEGRHVLVSEAWCNRLVKIVLEGGSPQPILGDLPGYPSRLVHARDGGFWLALFAPRNRLIEFVLSEAKFRRKMMAEVAPELWVAPALSPPRTFMEPLQCGSVRTMGISKAWAPTRSYGLIVRLDKNLVPVASYHSRANGLRHGTTSVLDVGDGVLVTAKGANAVIEFEDALA</sequence>
<comment type="similarity">
    <text evidence="1">Belongs to the strictosidine synthase family.</text>
</comment>
<dbReference type="PANTHER" id="PTHR10426">
    <property type="entry name" value="STRICTOSIDINE SYNTHASE-RELATED"/>
    <property type="match status" value="1"/>
</dbReference>
<dbReference type="PANTHER" id="PTHR10426:SF88">
    <property type="entry name" value="ADIPOCYTE PLASMA MEMBRANE-ASSOCIATED PROTEIN HEMOMUCIN-RELATED"/>
    <property type="match status" value="1"/>
</dbReference>